<protein>
    <submittedName>
        <fullName evidence="1">Uncharacterized protein</fullName>
    </submittedName>
</protein>
<evidence type="ECO:0000313" key="1">
    <source>
        <dbReference type="EMBL" id="KAK8407556.1"/>
    </source>
</evidence>
<proteinExistence type="predicted"/>
<dbReference type="AlphaFoldDB" id="A0AAW0V7L5"/>
<name>A0AAW0V7L5_SCYPA</name>
<sequence length="109" mass="12941">MTWCLQMSSRRRGNRQITSSIRDIELYYDRNRLPRVLFDRLEADPYIAAAILSKYAKVFSPMHAKSTWSIEQLNGLLVTPRQTRFGYLNCTGPSFWIRRKQGQKNDKRR</sequence>
<dbReference type="Proteomes" id="UP001487740">
    <property type="component" value="Unassembled WGS sequence"/>
</dbReference>
<reference evidence="1 2" key="1">
    <citation type="submission" date="2023-03" db="EMBL/GenBank/DDBJ databases">
        <title>High-quality genome of Scylla paramamosain provides insights in environmental adaptation.</title>
        <authorList>
            <person name="Zhang L."/>
        </authorList>
    </citation>
    <scope>NUCLEOTIDE SEQUENCE [LARGE SCALE GENOMIC DNA]</scope>
    <source>
        <strain evidence="1">LZ_2023a</strain>
        <tissue evidence="1">Muscle</tissue>
    </source>
</reference>
<organism evidence="1 2">
    <name type="scientific">Scylla paramamosain</name>
    <name type="common">Mud crab</name>
    <dbReference type="NCBI Taxonomy" id="85552"/>
    <lineage>
        <taxon>Eukaryota</taxon>
        <taxon>Metazoa</taxon>
        <taxon>Ecdysozoa</taxon>
        <taxon>Arthropoda</taxon>
        <taxon>Crustacea</taxon>
        <taxon>Multicrustacea</taxon>
        <taxon>Malacostraca</taxon>
        <taxon>Eumalacostraca</taxon>
        <taxon>Eucarida</taxon>
        <taxon>Decapoda</taxon>
        <taxon>Pleocyemata</taxon>
        <taxon>Brachyura</taxon>
        <taxon>Eubrachyura</taxon>
        <taxon>Portunoidea</taxon>
        <taxon>Portunidae</taxon>
        <taxon>Portuninae</taxon>
        <taxon>Scylla</taxon>
    </lineage>
</organism>
<dbReference type="EMBL" id="JARAKH010000001">
    <property type="protein sequence ID" value="KAK8407556.1"/>
    <property type="molecule type" value="Genomic_DNA"/>
</dbReference>
<keyword evidence="2" id="KW-1185">Reference proteome</keyword>
<evidence type="ECO:0000313" key="2">
    <source>
        <dbReference type="Proteomes" id="UP001487740"/>
    </source>
</evidence>
<comment type="caution">
    <text evidence="1">The sequence shown here is derived from an EMBL/GenBank/DDBJ whole genome shotgun (WGS) entry which is preliminary data.</text>
</comment>
<accession>A0AAW0V7L5</accession>
<gene>
    <name evidence="1" type="ORF">O3P69_002247</name>
</gene>